<feature type="region of interest" description="Disordered" evidence="1">
    <location>
        <begin position="120"/>
        <end position="159"/>
    </location>
</feature>
<reference evidence="3" key="1">
    <citation type="submission" date="2014-06" db="EMBL/GenBank/DDBJ databases">
        <authorList>
            <person name="Berkman P.J."/>
        </authorList>
    </citation>
    <scope>NUCLEOTIDE SEQUENCE [LARGE SCALE GENOMIC DNA]</scope>
</reference>
<gene>
    <name evidence="2" type="primary">SSCI11820.1</name>
</gene>
<dbReference type="Proteomes" id="UP000242770">
    <property type="component" value="Unassembled WGS sequence"/>
</dbReference>
<evidence type="ECO:0000313" key="2">
    <source>
        <dbReference type="EMBL" id="CDW96534.1"/>
    </source>
</evidence>
<organism evidence="2 3">
    <name type="scientific">Sporisorium scitamineum</name>
    <dbReference type="NCBI Taxonomy" id="49012"/>
    <lineage>
        <taxon>Eukaryota</taxon>
        <taxon>Fungi</taxon>
        <taxon>Dikarya</taxon>
        <taxon>Basidiomycota</taxon>
        <taxon>Ustilaginomycotina</taxon>
        <taxon>Ustilaginomycetes</taxon>
        <taxon>Ustilaginales</taxon>
        <taxon>Ustilaginaceae</taxon>
        <taxon>Sporisorium</taxon>
    </lineage>
</organism>
<name>A0A0F7S5J5_9BASI</name>
<dbReference type="AlphaFoldDB" id="A0A0F7S5J5"/>
<feature type="non-terminal residue" evidence="2">
    <location>
        <position position="1"/>
    </location>
</feature>
<keyword evidence="3" id="KW-1185">Reference proteome</keyword>
<dbReference type="EMBL" id="CCFA01000608">
    <property type="protein sequence ID" value="CDW96534.1"/>
    <property type="molecule type" value="Genomic_DNA"/>
</dbReference>
<proteinExistence type="predicted"/>
<sequence>SISRTFTSGVAGVGRVGADGVLAVGSGVGKAGLGVGKAGFGVGKGVVGIAGKGVGGVTKGVGSIMRPGGRKVSASEIAAGEEALLASGEPVTAYATDGLPAASGGAGLPANLNIPVPAIPEEALSRPSMDHDARSMAESQGTPSKRRSKLHNPFKRHNN</sequence>
<protein>
    <submittedName>
        <fullName evidence="2">Uncharacterized protein</fullName>
    </submittedName>
</protein>
<accession>A0A0F7S5J5</accession>
<evidence type="ECO:0000313" key="3">
    <source>
        <dbReference type="Proteomes" id="UP000242770"/>
    </source>
</evidence>
<feature type="compositionally biased region" description="Basic residues" evidence="1">
    <location>
        <begin position="144"/>
        <end position="159"/>
    </location>
</feature>
<evidence type="ECO:0000256" key="1">
    <source>
        <dbReference type="SAM" id="MobiDB-lite"/>
    </source>
</evidence>
<dbReference type="STRING" id="49012.A0A0F7S5J5"/>